<feature type="domain" description="Rhodanese" evidence="1">
    <location>
        <begin position="21"/>
        <end position="56"/>
    </location>
</feature>
<dbReference type="Gene3D" id="3.40.250.10">
    <property type="entry name" value="Rhodanese-like domain"/>
    <property type="match status" value="1"/>
</dbReference>
<sequence>MKGEMFTCKTINITETKDLIDTRDVIVADIRDPGSYMQSHLPDAVHLTQDNLEEFK</sequence>
<protein>
    <recommendedName>
        <fullName evidence="1">Rhodanese domain-containing protein</fullName>
    </recommendedName>
</protein>
<accession>A0A382TSQ4</accession>
<dbReference type="PROSITE" id="PS50206">
    <property type="entry name" value="RHODANESE_3"/>
    <property type="match status" value="1"/>
</dbReference>
<proteinExistence type="predicted"/>
<dbReference type="Pfam" id="PF00581">
    <property type="entry name" value="Rhodanese"/>
    <property type="match status" value="1"/>
</dbReference>
<dbReference type="CDD" id="cd00158">
    <property type="entry name" value="RHOD"/>
    <property type="match status" value="1"/>
</dbReference>
<organism evidence="2">
    <name type="scientific">marine metagenome</name>
    <dbReference type="NCBI Taxonomy" id="408172"/>
    <lineage>
        <taxon>unclassified sequences</taxon>
        <taxon>metagenomes</taxon>
        <taxon>ecological metagenomes</taxon>
    </lineage>
</organism>
<evidence type="ECO:0000259" key="1">
    <source>
        <dbReference type="PROSITE" id="PS50206"/>
    </source>
</evidence>
<dbReference type="EMBL" id="UINC01138879">
    <property type="protein sequence ID" value="SVD25094.1"/>
    <property type="molecule type" value="Genomic_DNA"/>
</dbReference>
<dbReference type="AlphaFoldDB" id="A0A382TSQ4"/>
<evidence type="ECO:0000313" key="2">
    <source>
        <dbReference type="EMBL" id="SVD25094.1"/>
    </source>
</evidence>
<reference evidence="2" key="1">
    <citation type="submission" date="2018-05" db="EMBL/GenBank/DDBJ databases">
        <authorList>
            <person name="Lanie J.A."/>
            <person name="Ng W.-L."/>
            <person name="Kazmierczak K.M."/>
            <person name="Andrzejewski T.M."/>
            <person name="Davidsen T.M."/>
            <person name="Wayne K.J."/>
            <person name="Tettelin H."/>
            <person name="Glass J.I."/>
            <person name="Rusch D."/>
            <person name="Podicherti R."/>
            <person name="Tsui H.-C.T."/>
            <person name="Winkler M.E."/>
        </authorList>
    </citation>
    <scope>NUCLEOTIDE SEQUENCE</scope>
</reference>
<name>A0A382TSQ4_9ZZZZ</name>
<feature type="non-terminal residue" evidence="2">
    <location>
        <position position="56"/>
    </location>
</feature>
<gene>
    <name evidence="2" type="ORF">METZ01_LOCUS377948</name>
</gene>
<dbReference type="InterPro" id="IPR036873">
    <property type="entry name" value="Rhodanese-like_dom_sf"/>
</dbReference>
<dbReference type="SUPFAM" id="SSF52821">
    <property type="entry name" value="Rhodanese/Cell cycle control phosphatase"/>
    <property type="match status" value="1"/>
</dbReference>
<dbReference type="InterPro" id="IPR001763">
    <property type="entry name" value="Rhodanese-like_dom"/>
</dbReference>